<keyword evidence="2 7" id="KW-0813">Transport</keyword>
<proteinExistence type="inferred from homology"/>
<protein>
    <submittedName>
        <fullName evidence="9">ABC transporter permease subunit</fullName>
    </submittedName>
</protein>
<comment type="caution">
    <text evidence="9">The sequence shown here is derived from an EMBL/GenBank/DDBJ whole genome shotgun (WGS) entry which is preliminary data.</text>
</comment>
<accession>A0A9D1ZW69</accession>
<dbReference type="SUPFAM" id="SSF161098">
    <property type="entry name" value="MetI-like"/>
    <property type="match status" value="1"/>
</dbReference>
<evidence type="ECO:0000313" key="9">
    <source>
        <dbReference type="EMBL" id="HIY97611.1"/>
    </source>
</evidence>
<comment type="similarity">
    <text evidence="7">Belongs to the binding-protein-dependent transport system permease family.</text>
</comment>
<reference evidence="9" key="1">
    <citation type="journal article" date="2021" name="PeerJ">
        <title>Extensive microbial diversity within the chicken gut microbiome revealed by metagenomics and culture.</title>
        <authorList>
            <person name="Gilroy R."/>
            <person name="Ravi A."/>
            <person name="Getino M."/>
            <person name="Pursley I."/>
            <person name="Horton D.L."/>
            <person name="Alikhan N.F."/>
            <person name="Baker D."/>
            <person name="Gharbi K."/>
            <person name="Hall N."/>
            <person name="Watson M."/>
            <person name="Adriaenssens E.M."/>
            <person name="Foster-Nyarko E."/>
            <person name="Jarju S."/>
            <person name="Secka A."/>
            <person name="Antonio M."/>
            <person name="Oren A."/>
            <person name="Chaudhuri R.R."/>
            <person name="La Ragione R."/>
            <person name="Hildebrand F."/>
            <person name="Pallen M.J."/>
        </authorList>
    </citation>
    <scope>NUCLEOTIDE SEQUENCE</scope>
    <source>
        <strain evidence="9">1345</strain>
    </source>
</reference>
<dbReference type="InterPro" id="IPR035906">
    <property type="entry name" value="MetI-like_sf"/>
</dbReference>
<feature type="transmembrane region" description="Helical" evidence="7">
    <location>
        <begin position="224"/>
        <end position="245"/>
    </location>
</feature>
<dbReference type="GO" id="GO:0055085">
    <property type="term" value="P:transmembrane transport"/>
    <property type="evidence" value="ECO:0007669"/>
    <property type="project" value="InterPro"/>
</dbReference>
<dbReference type="GO" id="GO:0005886">
    <property type="term" value="C:plasma membrane"/>
    <property type="evidence" value="ECO:0007669"/>
    <property type="project" value="UniProtKB-SubCell"/>
</dbReference>
<name>A0A9D1ZW69_9FIRM</name>
<keyword evidence="3" id="KW-1003">Cell membrane</keyword>
<evidence type="ECO:0000256" key="3">
    <source>
        <dbReference type="ARBA" id="ARBA00022475"/>
    </source>
</evidence>
<dbReference type="Gene3D" id="1.10.3720.10">
    <property type="entry name" value="MetI-like"/>
    <property type="match status" value="1"/>
</dbReference>
<evidence type="ECO:0000256" key="5">
    <source>
        <dbReference type="ARBA" id="ARBA00022989"/>
    </source>
</evidence>
<evidence type="ECO:0000313" key="10">
    <source>
        <dbReference type="Proteomes" id="UP000886750"/>
    </source>
</evidence>
<dbReference type="PROSITE" id="PS50928">
    <property type="entry name" value="ABC_TM1"/>
    <property type="match status" value="1"/>
</dbReference>
<dbReference type="PANTHER" id="PTHR30151:SF0">
    <property type="entry name" value="ABC TRANSPORTER PERMEASE PROTEIN MJ0413-RELATED"/>
    <property type="match status" value="1"/>
</dbReference>
<feature type="transmembrane region" description="Helical" evidence="7">
    <location>
        <begin position="127"/>
        <end position="146"/>
    </location>
</feature>
<dbReference type="EMBL" id="DXCQ01000074">
    <property type="protein sequence ID" value="HIY97611.1"/>
    <property type="molecule type" value="Genomic_DNA"/>
</dbReference>
<feature type="transmembrane region" description="Helical" evidence="7">
    <location>
        <begin position="12"/>
        <end position="39"/>
    </location>
</feature>
<gene>
    <name evidence="9" type="ORF">H9729_07970</name>
</gene>
<feature type="transmembrane region" description="Helical" evidence="7">
    <location>
        <begin position="96"/>
        <end position="120"/>
    </location>
</feature>
<feature type="transmembrane region" description="Helical" evidence="7">
    <location>
        <begin position="69"/>
        <end position="90"/>
    </location>
</feature>
<feature type="transmembrane region" description="Helical" evidence="7">
    <location>
        <begin position="45"/>
        <end position="62"/>
    </location>
</feature>
<feature type="domain" description="ABC transmembrane type-1" evidence="8">
    <location>
        <begin position="62"/>
        <end position="246"/>
    </location>
</feature>
<dbReference type="PANTHER" id="PTHR30151">
    <property type="entry name" value="ALKANE SULFONATE ABC TRANSPORTER-RELATED, MEMBRANE SUBUNIT"/>
    <property type="match status" value="1"/>
</dbReference>
<keyword evidence="5 7" id="KW-1133">Transmembrane helix</keyword>
<reference evidence="9" key="2">
    <citation type="submission" date="2021-04" db="EMBL/GenBank/DDBJ databases">
        <authorList>
            <person name="Gilroy R."/>
        </authorList>
    </citation>
    <scope>NUCLEOTIDE SEQUENCE</scope>
    <source>
        <strain evidence="9">1345</strain>
    </source>
</reference>
<evidence type="ECO:0000256" key="2">
    <source>
        <dbReference type="ARBA" id="ARBA00022448"/>
    </source>
</evidence>
<dbReference type="Pfam" id="PF00528">
    <property type="entry name" value="BPD_transp_1"/>
    <property type="match status" value="1"/>
</dbReference>
<organism evidence="9 10">
    <name type="scientific">Candidatus Borkfalkia excrementigallinarum</name>
    <dbReference type="NCBI Taxonomy" id="2838506"/>
    <lineage>
        <taxon>Bacteria</taxon>
        <taxon>Bacillati</taxon>
        <taxon>Bacillota</taxon>
        <taxon>Clostridia</taxon>
        <taxon>Christensenellales</taxon>
        <taxon>Christensenellaceae</taxon>
        <taxon>Candidatus Borkfalkia</taxon>
    </lineage>
</organism>
<evidence type="ECO:0000256" key="4">
    <source>
        <dbReference type="ARBA" id="ARBA00022692"/>
    </source>
</evidence>
<sequence length="253" mass="27610">MNAKAKKILSNILYPLAVVAAVVGIWAIAAAAMGVSMILPTPAEAVREFFAYLGSSSFWRALGNTAWRAAYSFITSFVLALGFAILSYFFETAERLIRPFVAIIRAIPTMAVILILIICLNSRLAPAVVAVIVIFPTMYSSFFAAIRGVDPKLVQMSKVYSVSSKDKLLKLYLPNMAEGLFEGSASGISLNIKLVIAAEVQAQTMSSLGNLMYNAKWMLETEKLFALTIAAVILSVVCEWAIRLIGRAVIRWK</sequence>
<evidence type="ECO:0000256" key="7">
    <source>
        <dbReference type="RuleBase" id="RU363032"/>
    </source>
</evidence>
<dbReference type="Proteomes" id="UP000886750">
    <property type="component" value="Unassembled WGS sequence"/>
</dbReference>
<evidence type="ECO:0000256" key="6">
    <source>
        <dbReference type="ARBA" id="ARBA00023136"/>
    </source>
</evidence>
<evidence type="ECO:0000259" key="8">
    <source>
        <dbReference type="PROSITE" id="PS50928"/>
    </source>
</evidence>
<keyword evidence="6 7" id="KW-0472">Membrane</keyword>
<dbReference type="InterPro" id="IPR000515">
    <property type="entry name" value="MetI-like"/>
</dbReference>
<dbReference type="AlphaFoldDB" id="A0A9D1ZW69"/>
<comment type="subcellular location">
    <subcellularLocation>
        <location evidence="1 7">Cell membrane</location>
        <topology evidence="1 7">Multi-pass membrane protein</topology>
    </subcellularLocation>
</comment>
<evidence type="ECO:0000256" key="1">
    <source>
        <dbReference type="ARBA" id="ARBA00004651"/>
    </source>
</evidence>
<keyword evidence="4 7" id="KW-0812">Transmembrane</keyword>